<dbReference type="Proteomes" id="UP001147747">
    <property type="component" value="Unassembled WGS sequence"/>
</dbReference>
<dbReference type="EMBL" id="JAPZBU010000009">
    <property type="protein sequence ID" value="KAJ5385665.1"/>
    <property type="molecule type" value="Genomic_DNA"/>
</dbReference>
<reference evidence="1" key="2">
    <citation type="journal article" date="2023" name="IMA Fungus">
        <title>Comparative genomic study of the Penicillium genus elucidates a diverse pangenome and 15 lateral gene transfer events.</title>
        <authorList>
            <person name="Petersen C."/>
            <person name="Sorensen T."/>
            <person name="Nielsen M.R."/>
            <person name="Sondergaard T.E."/>
            <person name="Sorensen J.L."/>
            <person name="Fitzpatrick D.A."/>
            <person name="Frisvad J.C."/>
            <person name="Nielsen K.L."/>
        </authorList>
    </citation>
    <scope>NUCLEOTIDE SEQUENCE</scope>
    <source>
        <strain evidence="1">IBT 29677</strain>
    </source>
</reference>
<sequence>MSQFIMSPTVNGSHVDISESVCPIPKLPYSRSVCFSGLANGEPFYHTESEQLAANQVLSASKFYACAPHGGNCREAVHQSSEQLLQPSVIGSAQTGYDATATTKAPERPSKDSMTIHWQCYANKYNTLLNTTKGILSKLVYQLPDLPVPDIMVLYGYAFGMLKPETSFSVLL</sequence>
<evidence type="ECO:0000313" key="1">
    <source>
        <dbReference type="EMBL" id="KAJ5385665.1"/>
    </source>
</evidence>
<dbReference type="AlphaFoldDB" id="A0A9W9VM59"/>
<dbReference type="RefSeq" id="XP_056483463.1">
    <property type="nucleotide sequence ID" value="XM_056632843.1"/>
</dbReference>
<gene>
    <name evidence="1" type="ORF">N7509_008206</name>
</gene>
<keyword evidence="2" id="KW-1185">Reference proteome</keyword>
<comment type="caution">
    <text evidence="1">The sequence shown here is derived from an EMBL/GenBank/DDBJ whole genome shotgun (WGS) entry which is preliminary data.</text>
</comment>
<proteinExistence type="predicted"/>
<name>A0A9W9VM59_9EURO</name>
<dbReference type="GeneID" id="81371823"/>
<accession>A0A9W9VM59</accession>
<reference evidence="1" key="1">
    <citation type="submission" date="2022-12" db="EMBL/GenBank/DDBJ databases">
        <authorList>
            <person name="Petersen C."/>
        </authorList>
    </citation>
    <scope>NUCLEOTIDE SEQUENCE</scope>
    <source>
        <strain evidence="1">IBT 29677</strain>
    </source>
</reference>
<evidence type="ECO:0000313" key="2">
    <source>
        <dbReference type="Proteomes" id="UP001147747"/>
    </source>
</evidence>
<organism evidence="1 2">
    <name type="scientific">Penicillium cosmopolitanum</name>
    <dbReference type="NCBI Taxonomy" id="1131564"/>
    <lineage>
        <taxon>Eukaryota</taxon>
        <taxon>Fungi</taxon>
        <taxon>Dikarya</taxon>
        <taxon>Ascomycota</taxon>
        <taxon>Pezizomycotina</taxon>
        <taxon>Eurotiomycetes</taxon>
        <taxon>Eurotiomycetidae</taxon>
        <taxon>Eurotiales</taxon>
        <taxon>Aspergillaceae</taxon>
        <taxon>Penicillium</taxon>
    </lineage>
</organism>
<protein>
    <submittedName>
        <fullName evidence="1">Uncharacterized protein</fullName>
    </submittedName>
</protein>